<dbReference type="CDD" id="cd01574">
    <property type="entry name" value="PBP1_LacI"/>
    <property type="match status" value="1"/>
</dbReference>
<dbReference type="EMBL" id="JAUSUZ010000001">
    <property type="protein sequence ID" value="MDQ0366521.1"/>
    <property type="molecule type" value="Genomic_DNA"/>
</dbReference>
<evidence type="ECO:0000256" key="3">
    <source>
        <dbReference type="ARBA" id="ARBA00023163"/>
    </source>
</evidence>
<dbReference type="Gene3D" id="1.10.260.40">
    <property type="entry name" value="lambda repressor-like DNA-binding domains"/>
    <property type="match status" value="1"/>
</dbReference>
<dbReference type="InterPro" id="IPR046335">
    <property type="entry name" value="LacI/GalR-like_sensor"/>
</dbReference>
<dbReference type="SUPFAM" id="SSF47413">
    <property type="entry name" value="lambda repressor-like DNA-binding domains"/>
    <property type="match status" value="1"/>
</dbReference>
<comment type="caution">
    <text evidence="5">The sequence shown here is derived from an EMBL/GenBank/DDBJ whole genome shotgun (WGS) entry which is preliminary data.</text>
</comment>
<dbReference type="SUPFAM" id="SSF53822">
    <property type="entry name" value="Periplasmic binding protein-like I"/>
    <property type="match status" value="1"/>
</dbReference>
<dbReference type="InterPro" id="IPR028082">
    <property type="entry name" value="Peripla_BP_I"/>
</dbReference>
<dbReference type="InterPro" id="IPR000843">
    <property type="entry name" value="HTH_LacI"/>
</dbReference>
<dbReference type="SMART" id="SM00354">
    <property type="entry name" value="HTH_LACI"/>
    <property type="match status" value="1"/>
</dbReference>
<dbReference type="PANTHER" id="PTHR30146">
    <property type="entry name" value="LACI-RELATED TRANSCRIPTIONAL REPRESSOR"/>
    <property type="match status" value="1"/>
</dbReference>
<dbReference type="GO" id="GO:0003700">
    <property type="term" value="F:DNA-binding transcription factor activity"/>
    <property type="evidence" value="ECO:0007669"/>
    <property type="project" value="TreeGrafter"/>
</dbReference>
<evidence type="ECO:0000256" key="1">
    <source>
        <dbReference type="ARBA" id="ARBA00023015"/>
    </source>
</evidence>
<keyword evidence="6" id="KW-1185">Reference proteome</keyword>
<dbReference type="AlphaFoldDB" id="A0AAE3VZC5"/>
<gene>
    <name evidence="5" type="ORF">J2S42_003190</name>
</gene>
<dbReference type="Proteomes" id="UP001240236">
    <property type="component" value="Unassembled WGS sequence"/>
</dbReference>
<evidence type="ECO:0000259" key="4">
    <source>
        <dbReference type="PROSITE" id="PS50932"/>
    </source>
</evidence>
<dbReference type="Pfam" id="PF13377">
    <property type="entry name" value="Peripla_BP_3"/>
    <property type="match status" value="1"/>
</dbReference>
<evidence type="ECO:0000313" key="6">
    <source>
        <dbReference type="Proteomes" id="UP001240236"/>
    </source>
</evidence>
<sequence>MPRRRTSGPPIMADVARLAGVSHQTVSRVLNEHPNVRPETRDRVLAAIEELAYRRNFSARALVTSRTQTLGVVAFDTTLFGPASTLYGIEQAAREAGYFVSIVSLKSITRETVRKALDYLAAQSVDGYIVLAPQQAAIEAITDLPLGLPVVAVEGPNAGDVPIVAVDQAGGGALATRYLLDLGHRTVWHIGGPADWLEADARVRGWESELTGAGRPVPPPIRGDWSPRSGYQAGAELATLARTEPGRITAIFVGNDQMALGALRALREADIRVPEDVSVVGFDDIPEAEFFPPPLTTVTQDFTEVGRRSMRMLLAQLDSARPDHPPDALRDIVPARLAIRSSTARFIDQ</sequence>
<dbReference type="PANTHER" id="PTHR30146:SF109">
    <property type="entry name" value="HTH-TYPE TRANSCRIPTIONAL REGULATOR GALS"/>
    <property type="match status" value="1"/>
</dbReference>
<evidence type="ECO:0000313" key="5">
    <source>
        <dbReference type="EMBL" id="MDQ0366521.1"/>
    </source>
</evidence>
<name>A0AAE3VZC5_9ACTN</name>
<dbReference type="CDD" id="cd01392">
    <property type="entry name" value="HTH_LacI"/>
    <property type="match status" value="1"/>
</dbReference>
<keyword evidence="2 5" id="KW-0238">DNA-binding</keyword>
<protein>
    <submittedName>
        <fullName evidence="5">DNA-binding LacI/PurR family transcriptional regulator</fullName>
    </submittedName>
</protein>
<feature type="domain" description="HTH lacI-type" evidence="4">
    <location>
        <begin position="10"/>
        <end position="64"/>
    </location>
</feature>
<dbReference type="PROSITE" id="PS50932">
    <property type="entry name" value="HTH_LACI_2"/>
    <property type="match status" value="1"/>
</dbReference>
<organism evidence="5 6">
    <name type="scientific">Catenuloplanes indicus</name>
    <dbReference type="NCBI Taxonomy" id="137267"/>
    <lineage>
        <taxon>Bacteria</taxon>
        <taxon>Bacillati</taxon>
        <taxon>Actinomycetota</taxon>
        <taxon>Actinomycetes</taxon>
        <taxon>Micromonosporales</taxon>
        <taxon>Micromonosporaceae</taxon>
        <taxon>Catenuloplanes</taxon>
    </lineage>
</organism>
<reference evidence="5 6" key="1">
    <citation type="submission" date="2023-07" db="EMBL/GenBank/DDBJ databases">
        <title>Sequencing the genomes of 1000 actinobacteria strains.</title>
        <authorList>
            <person name="Klenk H.-P."/>
        </authorList>
    </citation>
    <scope>NUCLEOTIDE SEQUENCE [LARGE SCALE GENOMIC DNA]</scope>
    <source>
        <strain evidence="5 6">DSM 44709</strain>
    </source>
</reference>
<accession>A0AAE3VZC5</accession>
<dbReference type="Gene3D" id="3.40.50.2300">
    <property type="match status" value="2"/>
</dbReference>
<keyword evidence="3" id="KW-0804">Transcription</keyword>
<evidence type="ECO:0000256" key="2">
    <source>
        <dbReference type="ARBA" id="ARBA00023125"/>
    </source>
</evidence>
<dbReference type="Pfam" id="PF00356">
    <property type="entry name" value="LacI"/>
    <property type="match status" value="1"/>
</dbReference>
<keyword evidence="1" id="KW-0805">Transcription regulation</keyword>
<dbReference type="InterPro" id="IPR010982">
    <property type="entry name" value="Lambda_DNA-bd_dom_sf"/>
</dbReference>
<dbReference type="RefSeq" id="WP_307239909.1">
    <property type="nucleotide sequence ID" value="NZ_JAUSUZ010000001.1"/>
</dbReference>
<dbReference type="PROSITE" id="PS00356">
    <property type="entry name" value="HTH_LACI_1"/>
    <property type="match status" value="1"/>
</dbReference>
<dbReference type="GO" id="GO:0000976">
    <property type="term" value="F:transcription cis-regulatory region binding"/>
    <property type="evidence" value="ECO:0007669"/>
    <property type="project" value="TreeGrafter"/>
</dbReference>
<proteinExistence type="predicted"/>